<reference evidence="6 7" key="1">
    <citation type="journal article" date="2011" name="Stand. Genomic Sci.">
        <title>Complete genome sequence of the thermophilic sulfur-reducer Hippea maritima type strain (MH(2)).</title>
        <authorList>
            <person name="Huntemann M."/>
            <person name="Lu M."/>
            <person name="Nolan M."/>
            <person name="Lapidus A."/>
            <person name="Lucas S."/>
            <person name="Hammon N."/>
            <person name="Deshpande S."/>
            <person name="Cheng J.F."/>
            <person name="Tapia R."/>
            <person name="Han C."/>
            <person name="Goodwin L."/>
            <person name="Pitluck S."/>
            <person name="Liolios K."/>
            <person name="Pagani I."/>
            <person name="Ivanova N."/>
            <person name="Ovchinikova G."/>
            <person name="Pati A."/>
            <person name="Chen A."/>
            <person name="Palaniappan K."/>
            <person name="Land M."/>
            <person name="Hauser L."/>
            <person name="Jeffries C.D."/>
            <person name="Detter J.C."/>
            <person name="Brambilla E.M."/>
            <person name="Rohde M."/>
            <person name="Spring S."/>
            <person name="Goker M."/>
            <person name="Woyke T."/>
            <person name="Bristow J."/>
            <person name="Eisen J.A."/>
            <person name="Markowitz V."/>
            <person name="Hugenholtz P."/>
            <person name="Kyrpides N.C."/>
            <person name="Klenk H.P."/>
            <person name="Mavromatis K."/>
        </authorList>
    </citation>
    <scope>NUCLEOTIDE SEQUENCE [LARGE SCALE GENOMIC DNA]</scope>
    <source>
        <strain evidence="7">ATCC 700847 / DSM 10411 / MH2</strain>
    </source>
</reference>
<dbReference type="FunFam" id="3.10.290.10:FF:000003">
    <property type="entry name" value="Pseudouridine synthase"/>
    <property type="match status" value="1"/>
</dbReference>
<dbReference type="InterPro" id="IPR042092">
    <property type="entry name" value="PsdUridine_s_RsuA/RluB/E/F_cat"/>
</dbReference>
<dbReference type="Gene3D" id="3.30.70.1560">
    <property type="entry name" value="Alpha-L RNA-binding motif"/>
    <property type="match status" value="1"/>
</dbReference>
<dbReference type="Proteomes" id="UP000008139">
    <property type="component" value="Chromosome"/>
</dbReference>
<dbReference type="PANTHER" id="PTHR47683:SF2">
    <property type="entry name" value="RNA-BINDING S4 DOMAIN-CONTAINING PROTEIN"/>
    <property type="match status" value="1"/>
</dbReference>
<dbReference type="InParanoid" id="F2LXX0"/>
<keyword evidence="3" id="KW-0694">RNA-binding</keyword>
<evidence type="ECO:0000256" key="3">
    <source>
        <dbReference type="PROSITE-ProRule" id="PRU00182"/>
    </source>
</evidence>
<dbReference type="Pfam" id="PF01479">
    <property type="entry name" value="S4"/>
    <property type="match status" value="1"/>
</dbReference>
<dbReference type="CDD" id="cd02870">
    <property type="entry name" value="PseudoU_synth_RsuA_like"/>
    <property type="match status" value="1"/>
</dbReference>
<dbReference type="InterPro" id="IPR006145">
    <property type="entry name" value="PsdUridine_synth_RsuA/RluA"/>
</dbReference>
<name>F2LXX0_HIPMA</name>
<dbReference type="KEGG" id="hmr:Hipma_0258"/>
<evidence type="ECO:0000256" key="1">
    <source>
        <dbReference type="ARBA" id="ARBA00008348"/>
    </source>
</evidence>
<evidence type="ECO:0000313" key="7">
    <source>
        <dbReference type="Proteomes" id="UP000008139"/>
    </source>
</evidence>
<dbReference type="InterPro" id="IPR000748">
    <property type="entry name" value="PsdUridine_synth_RsuA/RluB/E/F"/>
</dbReference>
<evidence type="ECO:0000313" key="6">
    <source>
        <dbReference type="EMBL" id="AEA33235.1"/>
    </source>
</evidence>
<accession>F2LXX0</accession>
<dbReference type="InterPro" id="IPR020094">
    <property type="entry name" value="TruA/RsuA/RluB/E/F_N"/>
</dbReference>
<dbReference type="InterPro" id="IPR018496">
    <property type="entry name" value="PsdUridine_synth_RsuA/RluB_CS"/>
</dbReference>
<proteinExistence type="inferred from homology"/>
<keyword evidence="2 4" id="KW-0413">Isomerase</keyword>
<dbReference type="InterPro" id="IPR020103">
    <property type="entry name" value="PsdUridine_synth_cat_dom_sf"/>
</dbReference>
<evidence type="ECO:0000259" key="5">
    <source>
        <dbReference type="SMART" id="SM00363"/>
    </source>
</evidence>
<evidence type="ECO:0000256" key="4">
    <source>
        <dbReference type="RuleBase" id="RU003887"/>
    </source>
</evidence>
<protein>
    <recommendedName>
        <fullName evidence="4">Pseudouridine synthase</fullName>
        <ecNumber evidence="4">5.4.99.-</ecNumber>
    </recommendedName>
</protein>
<keyword evidence="7" id="KW-1185">Reference proteome</keyword>
<dbReference type="AlphaFoldDB" id="F2LXX0"/>
<sequence length="240" mass="27616">MRINKYIATALKISRREADNYVKEGRVKVNGKSITSFVEVDGSDKVEVDGELLSLNKKKSYFAFYKPPFVISSTKDNEGRTTVCDFFKNIEEKLICVGRLDYLSEGLLIITSDGEFANLLMHPRFKIRKTYLVKTKGPIKTETLKAMSKGVNLEDGFFRPIRIKKTNSPNWVLISIDTGRNRIIRRFLKKFDIKIDKLKRIAIGNIELGNLRNGEFRELTKQEIETIKRTTSNQDVKNGR</sequence>
<dbReference type="InterPro" id="IPR050343">
    <property type="entry name" value="RsuA_PseudoU_synthase"/>
</dbReference>
<dbReference type="GO" id="GO:0120159">
    <property type="term" value="F:rRNA pseudouridine synthase activity"/>
    <property type="evidence" value="ECO:0007669"/>
    <property type="project" value="UniProtKB-ARBA"/>
</dbReference>
<dbReference type="GO" id="GO:0003723">
    <property type="term" value="F:RNA binding"/>
    <property type="evidence" value="ECO:0007669"/>
    <property type="project" value="UniProtKB-KW"/>
</dbReference>
<dbReference type="EMBL" id="CP002606">
    <property type="protein sequence ID" value="AEA33235.1"/>
    <property type="molecule type" value="Genomic_DNA"/>
</dbReference>
<comment type="similarity">
    <text evidence="1 4">Belongs to the pseudouridine synthase RsuA family.</text>
</comment>
<dbReference type="Gene3D" id="3.10.290.10">
    <property type="entry name" value="RNA-binding S4 domain"/>
    <property type="match status" value="1"/>
</dbReference>
<dbReference type="InterPro" id="IPR036986">
    <property type="entry name" value="S4_RNA-bd_sf"/>
</dbReference>
<reference evidence="7" key="2">
    <citation type="submission" date="2011-03" db="EMBL/GenBank/DDBJ databases">
        <title>The complete genome of Hippea maritima DSM 10411.</title>
        <authorList>
            <consortium name="US DOE Joint Genome Institute (JGI-PGF)"/>
            <person name="Lucas S."/>
            <person name="Copeland A."/>
            <person name="Lapidus A."/>
            <person name="Bruce D."/>
            <person name="Goodwin L."/>
            <person name="Pitluck S."/>
            <person name="Peters L."/>
            <person name="Kyrpides N."/>
            <person name="Mavromatis K."/>
            <person name="Pagani I."/>
            <person name="Ivanova N."/>
            <person name="Mikhailova N."/>
            <person name="Lu M."/>
            <person name="Detter J.C."/>
            <person name="Tapia R."/>
            <person name="Han C."/>
            <person name="Land M."/>
            <person name="Hauser L."/>
            <person name="Markowitz V."/>
            <person name="Cheng J.-F."/>
            <person name="Hugenholtz P."/>
            <person name="Woyke T."/>
            <person name="Wu D."/>
            <person name="Spring S."/>
            <person name="Schroeder M."/>
            <person name="Brambilla E."/>
            <person name="Klenk H.-P."/>
            <person name="Eisen J.A."/>
        </authorList>
    </citation>
    <scope>NUCLEOTIDE SEQUENCE [LARGE SCALE GENOMIC DNA]</scope>
    <source>
        <strain evidence="7">ATCC 700847 / DSM 10411 / MH2</strain>
    </source>
</reference>
<dbReference type="eggNOG" id="COG1187">
    <property type="taxonomic scope" value="Bacteria"/>
</dbReference>
<dbReference type="RefSeq" id="WP_013681279.1">
    <property type="nucleotide sequence ID" value="NC_015318.1"/>
</dbReference>
<dbReference type="PANTHER" id="PTHR47683">
    <property type="entry name" value="PSEUDOURIDINE SYNTHASE FAMILY PROTEIN-RELATED"/>
    <property type="match status" value="1"/>
</dbReference>
<dbReference type="STRING" id="760142.Hipma_0258"/>
<gene>
    <name evidence="6" type="ordered locus">Hipma_0258</name>
</gene>
<dbReference type="PROSITE" id="PS01149">
    <property type="entry name" value="PSI_RSU"/>
    <property type="match status" value="1"/>
</dbReference>
<evidence type="ECO:0000256" key="2">
    <source>
        <dbReference type="ARBA" id="ARBA00023235"/>
    </source>
</evidence>
<dbReference type="SUPFAM" id="SSF55120">
    <property type="entry name" value="Pseudouridine synthase"/>
    <property type="match status" value="1"/>
</dbReference>
<dbReference type="Pfam" id="PF00849">
    <property type="entry name" value="PseudoU_synth_2"/>
    <property type="match status" value="1"/>
</dbReference>
<dbReference type="OrthoDB" id="9807213at2"/>
<dbReference type="InterPro" id="IPR002942">
    <property type="entry name" value="S4_RNA-bd"/>
</dbReference>
<dbReference type="SUPFAM" id="SSF55174">
    <property type="entry name" value="Alpha-L RNA-binding motif"/>
    <property type="match status" value="1"/>
</dbReference>
<dbReference type="FunCoup" id="F2LXX0">
    <property type="interactions" value="17"/>
</dbReference>
<dbReference type="EC" id="5.4.99.-" evidence="4"/>
<dbReference type="HOGENOM" id="CLU_024979_1_2_7"/>
<dbReference type="GO" id="GO:0000455">
    <property type="term" value="P:enzyme-directed rRNA pseudouridine synthesis"/>
    <property type="evidence" value="ECO:0007669"/>
    <property type="project" value="UniProtKB-ARBA"/>
</dbReference>
<feature type="domain" description="RNA-binding S4" evidence="5">
    <location>
        <begin position="1"/>
        <end position="58"/>
    </location>
</feature>
<dbReference type="PROSITE" id="PS50889">
    <property type="entry name" value="S4"/>
    <property type="match status" value="1"/>
</dbReference>
<dbReference type="NCBIfam" id="TIGR00093">
    <property type="entry name" value="pseudouridine synthase"/>
    <property type="match status" value="1"/>
</dbReference>
<dbReference type="CDD" id="cd00165">
    <property type="entry name" value="S4"/>
    <property type="match status" value="1"/>
</dbReference>
<organism evidence="6 7">
    <name type="scientific">Hippea maritima (strain ATCC 700847 / DSM 10411 / MH2)</name>
    <dbReference type="NCBI Taxonomy" id="760142"/>
    <lineage>
        <taxon>Bacteria</taxon>
        <taxon>Pseudomonadati</taxon>
        <taxon>Campylobacterota</taxon>
        <taxon>Desulfurellia</taxon>
        <taxon>Desulfurellales</taxon>
        <taxon>Hippeaceae</taxon>
        <taxon>Hippea</taxon>
    </lineage>
</organism>
<dbReference type="Gene3D" id="3.30.70.580">
    <property type="entry name" value="Pseudouridine synthase I, catalytic domain, N-terminal subdomain"/>
    <property type="match status" value="1"/>
</dbReference>
<dbReference type="SMART" id="SM00363">
    <property type="entry name" value="S4"/>
    <property type="match status" value="1"/>
</dbReference>